<reference evidence="1 2" key="1">
    <citation type="journal article" date="2014" name="Genome Announc.">
        <title>Draft Genome Sequence of Bacillus alcalophilus AV1934, a Classic Alkaliphile Isolated from Human Feces in 1934.</title>
        <authorList>
            <person name="Attie O."/>
            <person name="Jayaprakash A."/>
            <person name="Shah H."/>
            <person name="Paulsen I.T."/>
            <person name="Morino M."/>
            <person name="Takahashi Y."/>
            <person name="Narumi I."/>
            <person name="Sachidanandam R."/>
            <person name="Satoh K."/>
            <person name="Ito M."/>
            <person name="Krulwich T.A."/>
        </authorList>
    </citation>
    <scope>NUCLEOTIDE SEQUENCE [LARGE SCALE GENOMIC DNA]</scope>
    <source>
        <strain evidence="1 2">AV1934</strain>
    </source>
</reference>
<comment type="caution">
    <text evidence="1">The sequence shown here is derived from an EMBL/GenBank/DDBJ whole genome shotgun (WGS) entry which is preliminary data.</text>
</comment>
<dbReference type="eggNOG" id="ENOG502Z90T">
    <property type="taxonomic scope" value="Bacteria"/>
</dbReference>
<evidence type="ECO:0000313" key="1">
    <source>
        <dbReference type="EMBL" id="KGA97225.1"/>
    </source>
</evidence>
<protein>
    <submittedName>
        <fullName evidence="1">Uncharacterized protein</fullName>
    </submittedName>
</protein>
<sequence>MLRKSFSKERRMMEKAIHELTKREKLQLAREEISRGKSREEVAADLGYSTYRSLDNAFRLEGYTFDKSIGNYILNGQNSSTQSVNFRVSKADEVVALFAKKQWNAKEIAEKLDFENARALALYMTSKGYVWDADRNNYILDQEPGPEVVATGAAPKDHEDDVEGVVAFPSTSELGSLGRYLPLLQYLDENQQVLVELIDKMSVQSKGAQGLPRYSVPGIFVTKSVHMSNQLDQMIRDYSKEKNIAQRDIFEIALVRFFLEFGYEREVTTMLERG</sequence>
<dbReference type="AlphaFoldDB" id="A0A094XEQ5"/>
<organism evidence="1 2">
    <name type="scientific">Alkalihalobacillus alcalophilus ATCC 27647 = CGMCC 1.3604</name>
    <dbReference type="NCBI Taxonomy" id="1218173"/>
    <lineage>
        <taxon>Bacteria</taxon>
        <taxon>Bacillati</taxon>
        <taxon>Bacillota</taxon>
        <taxon>Bacilli</taxon>
        <taxon>Bacillales</taxon>
        <taxon>Bacillaceae</taxon>
        <taxon>Alkalihalobacillus</taxon>
    </lineage>
</organism>
<name>A0A094XEQ5_ALKAL</name>
<proteinExistence type="predicted"/>
<dbReference type="Proteomes" id="UP000002754">
    <property type="component" value="Unassembled WGS sequence"/>
</dbReference>
<keyword evidence="2" id="KW-1185">Reference proteome</keyword>
<dbReference type="EMBL" id="ALPT02000034">
    <property type="protein sequence ID" value="KGA97225.1"/>
    <property type="molecule type" value="Genomic_DNA"/>
</dbReference>
<accession>A0A094XEQ5</accession>
<gene>
    <name evidence="1" type="ORF">BALCAV_0211500</name>
</gene>
<evidence type="ECO:0000313" key="2">
    <source>
        <dbReference type="Proteomes" id="UP000002754"/>
    </source>
</evidence>